<organism evidence="2 3">
    <name type="scientific">Heterostelium pallidum (strain ATCC 26659 / Pp 5 / PN500)</name>
    <name type="common">Cellular slime mold</name>
    <name type="synonym">Polysphondylium pallidum</name>
    <dbReference type="NCBI Taxonomy" id="670386"/>
    <lineage>
        <taxon>Eukaryota</taxon>
        <taxon>Amoebozoa</taxon>
        <taxon>Evosea</taxon>
        <taxon>Eumycetozoa</taxon>
        <taxon>Dictyostelia</taxon>
        <taxon>Acytosteliales</taxon>
        <taxon>Acytosteliaceae</taxon>
        <taxon>Heterostelium</taxon>
    </lineage>
</organism>
<dbReference type="AlphaFoldDB" id="D3BJH2"/>
<dbReference type="Pfam" id="PF05725">
    <property type="entry name" value="FNIP"/>
    <property type="match status" value="1"/>
</dbReference>
<proteinExistence type="predicted"/>
<name>D3BJH2_HETP5</name>
<dbReference type="EMBL" id="ADBJ01000038">
    <property type="protein sequence ID" value="EFA78052.1"/>
    <property type="molecule type" value="Genomic_DNA"/>
</dbReference>
<keyword evidence="3" id="KW-1185">Reference proteome</keyword>
<evidence type="ECO:0000313" key="2">
    <source>
        <dbReference type="EMBL" id="EFA78052.1"/>
    </source>
</evidence>
<dbReference type="InterPro" id="IPR008615">
    <property type="entry name" value="FNIP"/>
</dbReference>
<dbReference type="RefSeq" id="XP_020430179.1">
    <property type="nucleotide sequence ID" value="XM_020579504.1"/>
</dbReference>
<dbReference type="InParanoid" id="D3BJH2"/>
<feature type="region of interest" description="Disordered" evidence="1">
    <location>
        <begin position="1"/>
        <end position="24"/>
    </location>
</feature>
<evidence type="ECO:0000256" key="1">
    <source>
        <dbReference type="SAM" id="MobiDB-lite"/>
    </source>
</evidence>
<sequence length="95" mass="11102">MNQIDDSPPPPTEDELRRIRSSKSNNRVTTTFIDQYLDNRPYKIKNVKQLKFGSNFSRDIIKGYIPEGTEEIKFRDTVGLATADYHQAETRWIQP</sequence>
<dbReference type="Proteomes" id="UP000001396">
    <property type="component" value="Unassembled WGS sequence"/>
</dbReference>
<accession>D3BJH2</accession>
<dbReference type="GeneID" id="31364176"/>
<reference evidence="2 3" key="1">
    <citation type="journal article" date="2011" name="Genome Res.">
        <title>Phylogeny-wide analysis of social amoeba genomes highlights ancient origins for complex intercellular communication.</title>
        <authorList>
            <person name="Heidel A.J."/>
            <person name="Lawal H.M."/>
            <person name="Felder M."/>
            <person name="Schilde C."/>
            <person name="Helps N.R."/>
            <person name="Tunggal B."/>
            <person name="Rivero F."/>
            <person name="John U."/>
            <person name="Schleicher M."/>
            <person name="Eichinger L."/>
            <person name="Platzer M."/>
            <person name="Noegel A.A."/>
            <person name="Schaap P."/>
            <person name="Gloeckner G."/>
        </authorList>
    </citation>
    <scope>NUCLEOTIDE SEQUENCE [LARGE SCALE GENOMIC DNA]</scope>
    <source>
        <strain evidence="3">ATCC 26659 / Pp 5 / PN500</strain>
    </source>
</reference>
<evidence type="ECO:0000313" key="3">
    <source>
        <dbReference type="Proteomes" id="UP000001396"/>
    </source>
</evidence>
<protein>
    <submittedName>
        <fullName evidence="2">Uncharacterized protein</fullName>
    </submittedName>
</protein>
<gene>
    <name evidence="2" type="ORF">PPL_08698</name>
</gene>
<comment type="caution">
    <text evidence="2">The sequence shown here is derived from an EMBL/GenBank/DDBJ whole genome shotgun (WGS) entry which is preliminary data.</text>
</comment>